<gene>
    <name evidence="1" type="ORF">COB13_09945</name>
</gene>
<protein>
    <submittedName>
        <fullName evidence="1">Uncharacterized protein</fullName>
    </submittedName>
</protein>
<organism evidence="1">
    <name type="scientific">OCS116 cluster bacterium</name>
    <dbReference type="NCBI Taxonomy" id="2030921"/>
    <lineage>
        <taxon>Bacteria</taxon>
        <taxon>Pseudomonadati</taxon>
        <taxon>Pseudomonadota</taxon>
        <taxon>Alphaproteobacteria</taxon>
        <taxon>OCS116 cluster</taxon>
    </lineage>
</organism>
<dbReference type="EMBL" id="NVUS01000012">
    <property type="protein sequence ID" value="PCJ00333.1"/>
    <property type="molecule type" value="Genomic_DNA"/>
</dbReference>
<proteinExistence type="predicted"/>
<dbReference type="AlphaFoldDB" id="A0A2A4YZV4"/>
<evidence type="ECO:0000313" key="1">
    <source>
        <dbReference type="EMBL" id="PCJ00333.1"/>
    </source>
</evidence>
<reference key="1">
    <citation type="submission" date="2017-08" db="EMBL/GenBank/DDBJ databases">
        <title>A dynamic microbial community with high functional redundancy inhabits the cold, oxic subseafloor aquifer.</title>
        <authorList>
            <person name="Tully B.J."/>
            <person name="Wheat C.G."/>
            <person name="Glazer B.T."/>
            <person name="Huber J.A."/>
        </authorList>
    </citation>
    <scope>NUCLEOTIDE SEQUENCE [LARGE SCALE GENOMIC DNA]</scope>
</reference>
<comment type="caution">
    <text evidence="1">The sequence shown here is derived from an EMBL/GenBank/DDBJ whole genome shotgun (WGS) entry which is preliminary data.</text>
</comment>
<name>A0A2A4YZV4_9PROT</name>
<sequence length="104" mass="11923">MLIDNDGSGIVEWWRDTRNYGLLPWRSGSLVLKSEIITMTFNHRTEFTFIKGFEDTIMNEIVQLVLNSISSNELHLASPGGNSKGLKLLEADEKLFIWCQFSEQ</sequence>
<reference evidence="1" key="2">
    <citation type="journal article" date="2018" name="ISME J.">
        <title>A dynamic microbial community with high functional redundancy inhabits the cold, oxic subseafloor aquifer.</title>
        <authorList>
            <person name="Tully B.J."/>
            <person name="Wheat C.G."/>
            <person name="Glazer B.T."/>
            <person name="Huber J.A."/>
        </authorList>
    </citation>
    <scope>NUCLEOTIDE SEQUENCE</scope>
    <source>
        <strain evidence="1">NORP83</strain>
    </source>
</reference>
<accession>A0A2A4YZV4</accession>